<feature type="binding site" evidence="7">
    <location>
        <position position="55"/>
    </location>
    <ligand>
        <name>Zn(2+)</name>
        <dbReference type="ChEBI" id="CHEBI:29105"/>
        <label>1</label>
    </ligand>
</feature>
<comment type="catalytic activity">
    <reaction evidence="1 7">
        <text>an S-(2-hydroxyacyl)glutathione + H2O = a 2-hydroxy carboxylate + glutathione + H(+)</text>
        <dbReference type="Rhea" id="RHEA:21864"/>
        <dbReference type="ChEBI" id="CHEBI:15377"/>
        <dbReference type="ChEBI" id="CHEBI:15378"/>
        <dbReference type="ChEBI" id="CHEBI:57925"/>
        <dbReference type="ChEBI" id="CHEBI:58896"/>
        <dbReference type="ChEBI" id="CHEBI:71261"/>
        <dbReference type="EC" id="3.1.2.6"/>
    </reaction>
</comment>
<evidence type="ECO:0000313" key="10">
    <source>
        <dbReference type="Proteomes" id="UP000002743"/>
    </source>
</evidence>
<sequence>MYDIIPIQAFSDNYIWMLHAHGQAAVVDPGDAEPVLQQLAASGLQLQTILITHHHNDHIGGVERLQHETGARVYAPARENYAFTHQPVHEGDQIELDFLPLSLTVLEVPGHTLGHVAYYGAKLLFCGDTLFSAGCGRLFEGTPAQMLDSLNKLAALPAETAVYCTHEYTEHNLKFARQLDPTNTALLARQAQVAQLRQQGLPSLPSTLAIERESNPFLRCASPAIQQASGIHEANPLVVFTAIREMRNHF</sequence>
<dbReference type="Gene3D" id="3.60.15.10">
    <property type="entry name" value="Ribonuclease Z/Hydroxyacylglutathione hydrolase-like"/>
    <property type="match status" value="1"/>
</dbReference>
<comment type="function">
    <text evidence="7">Thiolesterase that catalyzes the hydrolysis of S-D-lactoyl-glutathione to form glutathione and D-lactic acid.</text>
</comment>
<feature type="binding site" evidence="7">
    <location>
        <position position="128"/>
    </location>
    <ligand>
        <name>Zn(2+)</name>
        <dbReference type="ChEBI" id="CHEBI:29105"/>
        <label>2</label>
    </ligand>
</feature>
<dbReference type="Pfam" id="PF00753">
    <property type="entry name" value="Lactamase_B"/>
    <property type="match status" value="1"/>
</dbReference>
<comment type="pathway">
    <text evidence="2 7">Secondary metabolite metabolism; methylglyoxal degradation; (R)-lactate from methylglyoxal: step 2/2.</text>
</comment>
<proteinExistence type="inferred from homology"/>
<feature type="binding site" evidence="7">
    <location>
        <position position="57"/>
    </location>
    <ligand>
        <name>Zn(2+)</name>
        <dbReference type="ChEBI" id="CHEBI:29105"/>
        <label>2</label>
    </ligand>
</feature>
<feature type="binding site" evidence="7">
    <location>
        <position position="166"/>
    </location>
    <ligand>
        <name>Zn(2+)</name>
        <dbReference type="ChEBI" id="CHEBI:29105"/>
        <label>2</label>
    </ligand>
</feature>
<dbReference type="PANTHER" id="PTHR43705">
    <property type="entry name" value="HYDROXYACYLGLUTATHIONE HYDROLASE"/>
    <property type="match status" value="1"/>
</dbReference>
<evidence type="ECO:0000313" key="9">
    <source>
        <dbReference type="EMBL" id="ACT50696.1"/>
    </source>
</evidence>
<dbReference type="CDD" id="cd07723">
    <property type="entry name" value="hydroxyacylglutathione_hydrolase_MBL-fold"/>
    <property type="match status" value="1"/>
</dbReference>
<feature type="domain" description="Metallo-beta-lactamase" evidence="8">
    <location>
        <begin position="12"/>
        <end position="166"/>
    </location>
</feature>
<dbReference type="RefSeq" id="WP_015830142.1">
    <property type="nucleotide sequence ID" value="NC_012969.1"/>
</dbReference>
<reference evidence="9 10" key="2">
    <citation type="journal article" date="2011" name="J. Bacteriol.">
        <title>Genomes of three methylotrophs from a single niche uncover genetic and metabolic divergence of Methylophilaceae.</title>
        <authorList>
            <person name="Lapidus A."/>
            <person name="Clum A."/>
            <person name="Labutti K."/>
            <person name="Kaluzhnaya M.G."/>
            <person name="Lim S."/>
            <person name="Beck D.A."/>
            <person name="Glavina Del Rio T."/>
            <person name="Nolan M."/>
            <person name="Mavromatis K."/>
            <person name="Huntemann M."/>
            <person name="Lucas S."/>
            <person name="Lidstrom M.E."/>
            <person name="Ivanova N."/>
            <person name="Chistoserdova L."/>
        </authorList>
    </citation>
    <scope>NUCLEOTIDE SEQUENCE [LARGE SCALE GENOMIC DNA]</scope>
    <source>
        <strain evidence="9 10">SIP3-4</strain>
    </source>
</reference>
<dbReference type="STRING" id="582744.Msip34_1451"/>
<dbReference type="GO" id="GO:0019243">
    <property type="term" value="P:methylglyoxal catabolic process to D-lactate via S-lactoyl-glutathione"/>
    <property type="evidence" value="ECO:0007669"/>
    <property type="project" value="UniProtKB-UniRule"/>
</dbReference>
<evidence type="ECO:0000256" key="4">
    <source>
        <dbReference type="ARBA" id="ARBA00022723"/>
    </source>
</evidence>
<keyword evidence="6 7" id="KW-0862">Zinc</keyword>
<keyword evidence="4 7" id="KW-0479">Metal-binding</keyword>
<dbReference type="GO" id="GO:0004416">
    <property type="term" value="F:hydroxyacylglutathione hydrolase activity"/>
    <property type="evidence" value="ECO:0007669"/>
    <property type="project" value="UniProtKB-UniRule"/>
</dbReference>
<dbReference type="OrthoDB" id="9802248at2"/>
<reference evidence="10" key="1">
    <citation type="submission" date="2009-07" db="EMBL/GenBank/DDBJ databases">
        <title>Complete sequence of chromosome of Methylovorus sp. SIP3-4.</title>
        <authorList>
            <person name="Lucas S."/>
            <person name="Copeland A."/>
            <person name="Lapidus A."/>
            <person name="Glavina del Rio T."/>
            <person name="Tice H."/>
            <person name="Bruce D."/>
            <person name="Goodwin L."/>
            <person name="Pitluck S."/>
            <person name="Clum A."/>
            <person name="Larimer F."/>
            <person name="Land M."/>
            <person name="Hauser L."/>
            <person name="Kyrpides N."/>
            <person name="Mikhailova N."/>
            <person name="Kayluzhnaya M."/>
            <person name="Chistoserdova L."/>
        </authorList>
    </citation>
    <scope>NUCLEOTIDE SEQUENCE [LARGE SCALE GENOMIC DNA]</scope>
    <source>
        <strain evidence="10">SIP3-4</strain>
    </source>
</reference>
<feature type="binding site" evidence="7">
    <location>
        <position position="128"/>
    </location>
    <ligand>
        <name>Zn(2+)</name>
        <dbReference type="ChEBI" id="CHEBI:29105"/>
        <label>1</label>
    </ligand>
</feature>
<dbReference type="InterPro" id="IPR017782">
    <property type="entry name" value="Hydroxyacylglutathione_Hdrlase"/>
</dbReference>
<dbReference type="InterPro" id="IPR050110">
    <property type="entry name" value="Glyoxalase_II_hydrolase"/>
</dbReference>
<dbReference type="NCBIfam" id="TIGR03413">
    <property type="entry name" value="GSH_gloB"/>
    <property type="match status" value="1"/>
</dbReference>
<dbReference type="Pfam" id="PF16123">
    <property type="entry name" value="HAGH_C"/>
    <property type="match status" value="1"/>
</dbReference>
<gene>
    <name evidence="7" type="primary">gloB</name>
    <name evidence="9" type="ordered locus">Msip34_1451</name>
</gene>
<dbReference type="SMART" id="SM00849">
    <property type="entry name" value="Lactamase_B"/>
    <property type="match status" value="1"/>
</dbReference>
<evidence type="ECO:0000256" key="3">
    <source>
        <dbReference type="ARBA" id="ARBA00006759"/>
    </source>
</evidence>
<evidence type="ECO:0000256" key="5">
    <source>
        <dbReference type="ARBA" id="ARBA00022801"/>
    </source>
</evidence>
<evidence type="ECO:0000256" key="1">
    <source>
        <dbReference type="ARBA" id="ARBA00001623"/>
    </source>
</evidence>
<evidence type="ECO:0000256" key="2">
    <source>
        <dbReference type="ARBA" id="ARBA00004963"/>
    </source>
</evidence>
<name>C6XDS1_METGS</name>
<organism evidence="9 10">
    <name type="scientific">Methylovorus glucosotrophus (strain SIP3-4)</name>
    <dbReference type="NCBI Taxonomy" id="582744"/>
    <lineage>
        <taxon>Bacteria</taxon>
        <taxon>Pseudomonadati</taxon>
        <taxon>Pseudomonadota</taxon>
        <taxon>Betaproteobacteria</taxon>
        <taxon>Nitrosomonadales</taxon>
        <taxon>Methylophilaceae</taxon>
        <taxon>Methylovorus</taxon>
    </lineage>
</organism>
<dbReference type="eggNOG" id="COG0491">
    <property type="taxonomic scope" value="Bacteria"/>
</dbReference>
<dbReference type="SUPFAM" id="SSF56281">
    <property type="entry name" value="Metallo-hydrolase/oxidoreductase"/>
    <property type="match status" value="1"/>
</dbReference>
<dbReference type="InterPro" id="IPR032282">
    <property type="entry name" value="HAGH_C"/>
</dbReference>
<dbReference type="KEGG" id="mei:Msip34_1451"/>
<keyword evidence="5 7" id="KW-0378">Hydrolase</keyword>
<accession>C6XDS1</accession>
<dbReference type="PANTHER" id="PTHR43705:SF1">
    <property type="entry name" value="HYDROXYACYLGLUTATHIONE HYDROLASE GLOB"/>
    <property type="match status" value="1"/>
</dbReference>
<evidence type="ECO:0000256" key="7">
    <source>
        <dbReference type="HAMAP-Rule" id="MF_01374"/>
    </source>
</evidence>
<dbReference type="HAMAP" id="MF_01374">
    <property type="entry name" value="Glyoxalase_2"/>
    <property type="match status" value="1"/>
</dbReference>
<evidence type="ECO:0000256" key="6">
    <source>
        <dbReference type="ARBA" id="ARBA00022833"/>
    </source>
</evidence>
<dbReference type="UniPathway" id="UPA00619">
    <property type="reaction ID" value="UER00676"/>
</dbReference>
<dbReference type="InterPro" id="IPR035680">
    <property type="entry name" value="Clx_II_MBL"/>
</dbReference>
<comment type="cofactor">
    <cofactor evidence="7">
        <name>Zn(2+)</name>
        <dbReference type="ChEBI" id="CHEBI:29105"/>
    </cofactor>
    <text evidence="7">Binds 2 Zn(2+) ions per subunit.</text>
</comment>
<evidence type="ECO:0000259" key="8">
    <source>
        <dbReference type="SMART" id="SM00849"/>
    </source>
</evidence>
<comment type="similarity">
    <text evidence="3 7">Belongs to the metallo-beta-lactamase superfamily. Glyoxalase II family.</text>
</comment>
<dbReference type="PIRSF" id="PIRSF005457">
    <property type="entry name" value="Glx"/>
    <property type="match status" value="1"/>
</dbReference>
<feature type="binding site" evidence="7">
    <location>
        <position position="58"/>
    </location>
    <ligand>
        <name>Zn(2+)</name>
        <dbReference type="ChEBI" id="CHEBI:29105"/>
        <label>2</label>
    </ligand>
</feature>
<keyword evidence="10" id="KW-1185">Reference proteome</keyword>
<feature type="binding site" evidence="7">
    <location>
        <position position="111"/>
    </location>
    <ligand>
        <name>Zn(2+)</name>
        <dbReference type="ChEBI" id="CHEBI:29105"/>
        <label>1</label>
    </ligand>
</feature>
<comment type="subunit">
    <text evidence="7">Monomer.</text>
</comment>
<dbReference type="InterPro" id="IPR001279">
    <property type="entry name" value="Metallo-B-lactamas"/>
</dbReference>
<protein>
    <recommendedName>
        <fullName evidence="7">Hydroxyacylglutathione hydrolase</fullName>
        <ecNumber evidence="7">3.1.2.6</ecNumber>
    </recommendedName>
    <alternativeName>
        <fullName evidence="7">Glyoxalase II</fullName>
        <shortName evidence="7">Glx II</shortName>
    </alternativeName>
</protein>
<dbReference type="AlphaFoldDB" id="C6XDS1"/>
<dbReference type="EMBL" id="CP001674">
    <property type="protein sequence ID" value="ACT50696.1"/>
    <property type="molecule type" value="Genomic_DNA"/>
</dbReference>
<dbReference type="Proteomes" id="UP000002743">
    <property type="component" value="Chromosome"/>
</dbReference>
<dbReference type="EC" id="3.1.2.6" evidence="7"/>
<feature type="binding site" evidence="7">
    <location>
        <position position="53"/>
    </location>
    <ligand>
        <name>Zn(2+)</name>
        <dbReference type="ChEBI" id="CHEBI:29105"/>
        <label>1</label>
    </ligand>
</feature>
<dbReference type="HOGENOM" id="CLU_030571_4_1_4"/>
<dbReference type="GO" id="GO:0046872">
    <property type="term" value="F:metal ion binding"/>
    <property type="evidence" value="ECO:0007669"/>
    <property type="project" value="UniProtKB-KW"/>
</dbReference>
<dbReference type="InterPro" id="IPR036866">
    <property type="entry name" value="RibonucZ/Hydroxyglut_hydro"/>
</dbReference>